<feature type="region of interest" description="Disordered" evidence="5">
    <location>
        <begin position="1"/>
        <end position="26"/>
    </location>
</feature>
<dbReference type="Proteomes" id="UP001396334">
    <property type="component" value="Unassembled WGS sequence"/>
</dbReference>
<keyword evidence="9" id="KW-1185">Reference proteome</keyword>
<dbReference type="PROSITE" id="PS50158">
    <property type="entry name" value="ZF_CCHC"/>
    <property type="match status" value="1"/>
</dbReference>
<evidence type="ECO:0000256" key="2">
    <source>
        <dbReference type="ARBA" id="ARBA00022771"/>
    </source>
</evidence>
<dbReference type="Pfam" id="PF04434">
    <property type="entry name" value="SWIM"/>
    <property type="match status" value="1"/>
</dbReference>
<dbReference type="EMBL" id="JBBPBN010000059">
    <property type="protein sequence ID" value="KAK8988249.1"/>
    <property type="molecule type" value="Genomic_DNA"/>
</dbReference>
<reference evidence="7 9" key="1">
    <citation type="journal article" date="2024" name="G3 (Bethesda)">
        <title>Genome assembly of Hibiscus sabdariffa L. provides insights into metabolisms of medicinal natural products.</title>
        <authorList>
            <person name="Kim T."/>
        </authorList>
    </citation>
    <scope>NUCLEOTIDE SEQUENCE [LARGE SCALE GENOMIC DNA]</scope>
    <source>
        <strain evidence="7">TK-2024</strain>
        <tissue evidence="7">Old leaves</tissue>
    </source>
</reference>
<evidence type="ECO:0000256" key="3">
    <source>
        <dbReference type="ARBA" id="ARBA00022833"/>
    </source>
</evidence>
<keyword evidence="3" id="KW-0862">Zinc</keyword>
<protein>
    <recommendedName>
        <fullName evidence="6">CCHC-type domain-containing protein</fullName>
    </recommendedName>
</protein>
<name>A0ABR2PIV7_9ROSI</name>
<sequence>MNDVNEARGEDEIVVEEDHSDRDFHDSEYEIDEGDDAMFEQAVDVLIERDSGHLGDEGNESNNDVICFSNDLYSIEGSDNEEVDKPNKKWPEFNYVADMDDPIFSVGMLFADKKQLKVAVKNVSIKDRVNVVVKKDDKISCRKWDLSGIPCAHAISAIWFNKEHPEAYVDACYTVDTQKKIYEETINPIRGKTSWPSSTFIPKPPIQQPKQPGRPKTKRKKEPDELTPQREKCAKLRKIGVSMTCSKCGQQGHNKRSCKVICQNMDSQQSNDVSVPSFS</sequence>
<evidence type="ECO:0000256" key="1">
    <source>
        <dbReference type="ARBA" id="ARBA00022723"/>
    </source>
</evidence>
<dbReference type="InterPro" id="IPR006564">
    <property type="entry name" value="Znf_PMZ"/>
</dbReference>
<feature type="domain" description="CCHC-type" evidence="6">
    <location>
        <begin position="245"/>
        <end position="259"/>
    </location>
</feature>
<dbReference type="SMART" id="SM00575">
    <property type="entry name" value="ZnF_PMZ"/>
    <property type="match status" value="1"/>
</dbReference>
<dbReference type="InterPro" id="IPR007527">
    <property type="entry name" value="Znf_SWIM"/>
</dbReference>
<evidence type="ECO:0000313" key="7">
    <source>
        <dbReference type="EMBL" id="KAK8988249.1"/>
    </source>
</evidence>
<dbReference type="PANTHER" id="PTHR31973">
    <property type="entry name" value="POLYPROTEIN, PUTATIVE-RELATED"/>
    <property type="match status" value="1"/>
</dbReference>
<feature type="region of interest" description="Disordered" evidence="5">
    <location>
        <begin position="193"/>
        <end position="230"/>
    </location>
</feature>
<feature type="compositionally biased region" description="Basic and acidic residues" evidence="5">
    <location>
        <begin position="221"/>
        <end position="230"/>
    </location>
</feature>
<evidence type="ECO:0000256" key="5">
    <source>
        <dbReference type="SAM" id="MobiDB-lite"/>
    </source>
</evidence>
<comment type="caution">
    <text evidence="7">The sequence shown here is derived from an EMBL/GenBank/DDBJ whole genome shotgun (WGS) entry which is preliminary data.</text>
</comment>
<proteinExistence type="predicted"/>
<dbReference type="PANTHER" id="PTHR31973:SF190">
    <property type="entry name" value="MULE TRANSPOSASE DOMAIN-CONTAINING PROTEIN"/>
    <property type="match status" value="1"/>
</dbReference>
<keyword evidence="2 4" id="KW-0863">Zinc-finger</keyword>
<evidence type="ECO:0000259" key="6">
    <source>
        <dbReference type="PROSITE" id="PS50158"/>
    </source>
</evidence>
<keyword evidence="1" id="KW-0479">Metal-binding</keyword>
<gene>
    <name evidence="8" type="ORF">V6N11_023724</name>
    <name evidence="7" type="ORF">V6N11_065845</name>
</gene>
<evidence type="ECO:0000313" key="8">
    <source>
        <dbReference type="EMBL" id="KAK9038881.1"/>
    </source>
</evidence>
<evidence type="ECO:0000256" key="4">
    <source>
        <dbReference type="PROSITE-ProRule" id="PRU00047"/>
    </source>
</evidence>
<dbReference type="InterPro" id="IPR001878">
    <property type="entry name" value="Znf_CCHC"/>
</dbReference>
<accession>A0ABR2PIV7</accession>
<organism evidence="7 9">
    <name type="scientific">Hibiscus sabdariffa</name>
    <name type="common">roselle</name>
    <dbReference type="NCBI Taxonomy" id="183260"/>
    <lineage>
        <taxon>Eukaryota</taxon>
        <taxon>Viridiplantae</taxon>
        <taxon>Streptophyta</taxon>
        <taxon>Embryophyta</taxon>
        <taxon>Tracheophyta</taxon>
        <taxon>Spermatophyta</taxon>
        <taxon>Magnoliopsida</taxon>
        <taxon>eudicotyledons</taxon>
        <taxon>Gunneridae</taxon>
        <taxon>Pentapetalae</taxon>
        <taxon>rosids</taxon>
        <taxon>malvids</taxon>
        <taxon>Malvales</taxon>
        <taxon>Malvaceae</taxon>
        <taxon>Malvoideae</taxon>
        <taxon>Hibiscus</taxon>
    </lineage>
</organism>
<evidence type="ECO:0000313" key="9">
    <source>
        <dbReference type="Proteomes" id="UP001396334"/>
    </source>
</evidence>
<dbReference type="EMBL" id="JBBPBN010000005">
    <property type="protein sequence ID" value="KAK9038881.1"/>
    <property type="molecule type" value="Genomic_DNA"/>
</dbReference>